<comment type="caution">
    <text evidence="2">The sequence shown here is derived from an EMBL/GenBank/DDBJ whole genome shotgun (WGS) entry which is preliminary data.</text>
</comment>
<feature type="compositionally biased region" description="Basic and acidic residues" evidence="1">
    <location>
        <begin position="7"/>
        <end position="19"/>
    </location>
</feature>
<feature type="compositionally biased region" description="Polar residues" evidence="1">
    <location>
        <begin position="135"/>
        <end position="156"/>
    </location>
</feature>
<keyword evidence="3" id="KW-1185">Reference proteome</keyword>
<accession>A0ABU6RYV4</accession>
<proteinExistence type="predicted"/>
<dbReference type="EMBL" id="JASCZI010033803">
    <property type="protein sequence ID" value="MED6129088.1"/>
    <property type="molecule type" value="Genomic_DNA"/>
</dbReference>
<evidence type="ECO:0000313" key="3">
    <source>
        <dbReference type="Proteomes" id="UP001341840"/>
    </source>
</evidence>
<evidence type="ECO:0000313" key="2">
    <source>
        <dbReference type="EMBL" id="MED6129088.1"/>
    </source>
</evidence>
<name>A0ABU6RYV4_9FABA</name>
<dbReference type="Proteomes" id="UP001341840">
    <property type="component" value="Unassembled WGS sequence"/>
</dbReference>
<evidence type="ECO:0000256" key="1">
    <source>
        <dbReference type="SAM" id="MobiDB-lite"/>
    </source>
</evidence>
<feature type="region of interest" description="Disordered" evidence="1">
    <location>
        <begin position="135"/>
        <end position="173"/>
    </location>
</feature>
<sequence>MLSPPRDLFRTSDEVESESHQPLYFEPHENLTSPLIPKDDSDLVLDRTDLGPTMLDVVPQMTHAQEHEADFSDHSDYKKNATELKRKLEAIQNRSHPTIQVPMQQPKISSRNPVDQTAPESWATCSASTLRNQEQAGQQNSLQVTHDPTFTSPETMQQDEEEIMKKPGSKRGRNEPIIRAMSIDDFLTENGIDVENMLETLGLNDDVPFTVPSLDGKDNSVLDADYYQHVMLILMMTKGSQRRKKLVE</sequence>
<feature type="region of interest" description="Disordered" evidence="1">
    <location>
        <begin position="1"/>
        <end position="40"/>
    </location>
</feature>
<gene>
    <name evidence="2" type="ORF">PIB30_104399</name>
</gene>
<organism evidence="2 3">
    <name type="scientific">Stylosanthes scabra</name>
    <dbReference type="NCBI Taxonomy" id="79078"/>
    <lineage>
        <taxon>Eukaryota</taxon>
        <taxon>Viridiplantae</taxon>
        <taxon>Streptophyta</taxon>
        <taxon>Embryophyta</taxon>
        <taxon>Tracheophyta</taxon>
        <taxon>Spermatophyta</taxon>
        <taxon>Magnoliopsida</taxon>
        <taxon>eudicotyledons</taxon>
        <taxon>Gunneridae</taxon>
        <taxon>Pentapetalae</taxon>
        <taxon>rosids</taxon>
        <taxon>fabids</taxon>
        <taxon>Fabales</taxon>
        <taxon>Fabaceae</taxon>
        <taxon>Papilionoideae</taxon>
        <taxon>50 kb inversion clade</taxon>
        <taxon>dalbergioids sensu lato</taxon>
        <taxon>Dalbergieae</taxon>
        <taxon>Pterocarpus clade</taxon>
        <taxon>Stylosanthes</taxon>
    </lineage>
</organism>
<reference evidence="2 3" key="1">
    <citation type="journal article" date="2023" name="Plants (Basel)">
        <title>Bridging the Gap: Combining Genomics and Transcriptomics Approaches to Understand Stylosanthes scabra, an Orphan Legume from the Brazilian Caatinga.</title>
        <authorList>
            <person name="Ferreira-Neto J.R.C."/>
            <person name="da Silva M.D."/>
            <person name="Binneck E."/>
            <person name="de Melo N.F."/>
            <person name="da Silva R.H."/>
            <person name="de Melo A.L.T.M."/>
            <person name="Pandolfi V."/>
            <person name="Bustamante F.O."/>
            <person name="Brasileiro-Vidal A.C."/>
            <person name="Benko-Iseppon A.M."/>
        </authorList>
    </citation>
    <scope>NUCLEOTIDE SEQUENCE [LARGE SCALE GENOMIC DNA]</scope>
    <source>
        <tissue evidence="2">Leaves</tissue>
    </source>
</reference>
<protein>
    <submittedName>
        <fullName evidence="2">Uncharacterized protein</fullName>
    </submittedName>
</protein>